<dbReference type="PANTHER" id="PTHR41532">
    <property type="entry name" value="FIXS PROTEIN"/>
    <property type="match status" value="1"/>
</dbReference>
<accession>A0A518DHS2</accession>
<dbReference type="Pfam" id="PF03597">
    <property type="entry name" value="FixS"/>
    <property type="match status" value="1"/>
</dbReference>
<dbReference type="RefSeq" id="WP_145290694.1">
    <property type="nucleotide sequence ID" value="NZ_CP036291.1"/>
</dbReference>
<feature type="region of interest" description="Disordered" evidence="1">
    <location>
        <begin position="35"/>
        <end position="54"/>
    </location>
</feature>
<feature type="chain" id="PRO_5021935838" evidence="2">
    <location>
        <begin position="21"/>
        <end position="54"/>
    </location>
</feature>
<evidence type="ECO:0000256" key="1">
    <source>
        <dbReference type="SAM" id="MobiDB-lite"/>
    </source>
</evidence>
<dbReference type="PANTHER" id="PTHR41532:SF1">
    <property type="entry name" value="FIXS PROTEIN"/>
    <property type="match status" value="1"/>
</dbReference>
<evidence type="ECO:0000256" key="2">
    <source>
        <dbReference type="SAM" id="SignalP"/>
    </source>
</evidence>
<dbReference type="InterPro" id="IPR004714">
    <property type="entry name" value="Cyt_oxidase_maturation_cbb3"/>
</dbReference>
<feature type="signal peptide" evidence="2">
    <location>
        <begin position="1"/>
        <end position="20"/>
    </location>
</feature>
<keyword evidence="2" id="KW-0732">Signal</keyword>
<dbReference type="KEGG" id="pnd:Pla175_44480"/>
<keyword evidence="4" id="KW-1185">Reference proteome</keyword>
<evidence type="ECO:0000313" key="4">
    <source>
        <dbReference type="Proteomes" id="UP000317429"/>
    </source>
</evidence>
<dbReference type="EMBL" id="CP036291">
    <property type="protein sequence ID" value="QDU91031.1"/>
    <property type="molecule type" value="Genomic_DNA"/>
</dbReference>
<dbReference type="AlphaFoldDB" id="A0A518DHS2"/>
<reference evidence="3 4" key="1">
    <citation type="submission" date="2019-02" db="EMBL/GenBank/DDBJ databases">
        <title>Deep-cultivation of Planctomycetes and their phenomic and genomic characterization uncovers novel biology.</title>
        <authorList>
            <person name="Wiegand S."/>
            <person name="Jogler M."/>
            <person name="Boedeker C."/>
            <person name="Pinto D."/>
            <person name="Vollmers J."/>
            <person name="Rivas-Marin E."/>
            <person name="Kohn T."/>
            <person name="Peeters S.H."/>
            <person name="Heuer A."/>
            <person name="Rast P."/>
            <person name="Oberbeckmann S."/>
            <person name="Bunk B."/>
            <person name="Jeske O."/>
            <person name="Meyerdierks A."/>
            <person name="Storesund J.E."/>
            <person name="Kallscheuer N."/>
            <person name="Luecker S."/>
            <person name="Lage O.M."/>
            <person name="Pohl T."/>
            <person name="Merkel B.J."/>
            <person name="Hornburger P."/>
            <person name="Mueller R.-W."/>
            <person name="Bruemmer F."/>
            <person name="Labrenz M."/>
            <person name="Spormann A.M."/>
            <person name="Op den Camp H."/>
            <person name="Overmann J."/>
            <person name="Amann R."/>
            <person name="Jetten M.S.M."/>
            <person name="Mascher T."/>
            <person name="Medema M.H."/>
            <person name="Devos D.P."/>
            <person name="Kaster A.-K."/>
            <person name="Ovreas L."/>
            <person name="Rohde M."/>
            <person name="Galperin M.Y."/>
            <person name="Jogler C."/>
        </authorList>
    </citation>
    <scope>NUCLEOTIDE SEQUENCE [LARGE SCALE GENOMIC DNA]</scope>
    <source>
        <strain evidence="3 4">Pla175</strain>
    </source>
</reference>
<sequence length="54" mass="5956" precursor="true">MSVVFLMAPIALLLAAAAVAAFIWAARDGQFDDTQTPSHRMLFDDQEEPHDPRA</sequence>
<evidence type="ECO:0000313" key="3">
    <source>
        <dbReference type="EMBL" id="QDU91031.1"/>
    </source>
</evidence>
<dbReference type="NCBIfam" id="TIGR00847">
    <property type="entry name" value="ccoS"/>
    <property type="match status" value="1"/>
</dbReference>
<name>A0A518DHS2_9BACT</name>
<organism evidence="3 4">
    <name type="scientific">Pirellulimonas nuda</name>
    <dbReference type="NCBI Taxonomy" id="2528009"/>
    <lineage>
        <taxon>Bacteria</taxon>
        <taxon>Pseudomonadati</taxon>
        <taxon>Planctomycetota</taxon>
        <taxon>Planctomycetia</taxon>
        <taxon>Pirellulales</taxon>
        <taxon>Lacipirellulaceae</taxon>
        <taxon>Pirellulimonas</taxon>
    </lineage>
</organism>
<gene>
    <name evidence="3" type="ORF">Pla175_44480</name>
</gene>
<protein>
    <submittedName>
        <fullName evidence="3">Cytochrome oxidase maturation protein cbb3-type</fullName>
    </submittedName>
</protein>
<dbReference type="Proteomes" id="UP000317429">
    <property type="component" value="Chromosome"/>
</dbReference>
<proteinExistence type="predicted"/>